<proteinExistence type="predicted"/>
<evidence type="ECO:0000313" key="2">
    <source>
        <dbReference type="Proteomes" id="UP000324383"/>
    </source>
</evidence>
<accession>A0A5D3EI84</accession>
<evidence type="ECO:0000313" key="1">
    <source>
        <dbReference type="EMBL" id="TYK35733.1"/>
    </source>
</evidence>
<reference evidence="1 2" key="1">
    <citation type="submission" date="2019-07" db="EMBL/GenBank/DDBJ databases">
        <title>Draft Genome Sequences of Bacteroides pyogenes Strains Isolated from the Uterus Holstein Dairy Cows with Metritis.</title>
        <authorList>
            <person name="Cunha F."/>
            <person name="Galvao K.N."/>
            <person name="Jeon S.J."/>
            <person name="Jeong K.C."/>
        </authorList>
    </citation>
    <scope>NUCLEOTIDE SEQUENCE [LARGE SCALE GENOMIC DNA]</scope>
    <source>
        <strain evidence="1 2">KG-31</strain>
    </source>
</reference>
<protein>
    <submittedName>
        <fullName evidence="1">Uncharacterized protein</fullName>
    </submittedName>
</protein>
<dbReference type="EMBL" id="VKLW01000001">
    <property type="protein sequence ID" value="TYK35733.1"/>
    <property type="molecule type" value="Genomic_DNA"/>
</dbReference>
<gene>
    <name evidence="1" type="ORF">FNJ60_00350</name>
</gene>
<organism evidence="1 2">
    <name type="scientific">Bacteroides pyogenes</name>
    <dbReference type="NCBI Taxonomy" id="310300"/>
    <lineage>
        <taxon>Bacteria</taxon>
        <taxon>Pseudomonadati</taxon>
        <taxon>Bacteroidota</taxon>
        <taxon>Bacteroidia</taxon>
        <taxon>Bacteroidales</taxon>
        <taxon>Bacteroidaceae</taxon>
        <taxon>Bacteroides</taxon>
    </lineage>
</organism>
<comment type="caution">
    <text evidence="1">The sequence shown here is derived from an EMBL/GenBank/DDBJ whole genome shotgun (WGS) entry which is preliminary data.</text>
</comment>
<keyword evidence="2" id="KW-1185">Reference proteome</keyword>
<dbReference type="Proteomes" id="UP000324383">
    <property type="component" value="Unassembled WGS sequence"/>
</dbReference>
<dbReference type="AlphaFoldDB" id="A0A5D3EI84"/>
<sequence>MNSSYALIEVMMQEYAYITRERNKALDRGEDNEDGEYEWVELPSFDNPGEMIRYKKYRDISGKIKV</sequence>
<name>A0A5D3EI84_9BACE</name>